<evidence type="ECO:0000313" key="3">
    <source>
        <dbReference type="Proteomes" id="UP001642360"/>
    </source>
</evidence>
<proteinExistence type="predicted"/>
<evidence type="ECO:0000256" key="1">
    <source>
        <dbReference type="SAM" id="MobiDB-lite"/>
    </source>
</evidence>
<sequence length="79" mass="8949">MDGGNKLQEDGNLVHDNVLGHSETWDKKIRQKEKHRKDDNLKTLSEQLNEVPVDSYGDTRIGIKSLGISAVEEDKSKME</sequence>
<evidence type="ECO:0000313" key="2">
    <source>
        <dbReference type="EMBL" id="CAK9151030.1"/>
    </source>
</evidence>
<accession>A0ABC8S2I7</accession>
<dbReference type="EMBL" id="CAUOFW020002092">
    <property type="protein sequence ID" value="CAK9151030.1"/>
    <property type="molecule type" value="Genomic_DNA"/>
</dbReference>
<reference evidence="2 3" key="1">
    <citation type="submission" date="2024-02" db="EMBL/GenBank/DDBJ databases">
        <authorList>
            <person name="Vignale AGUSTIN F."/>
            <person name="Sosa J E."/>
            <person name="Modenutti C."/>
        </authorList>
    </citation>
    <scope>NUCLEOTIDE SEQUENCE [LARGE SCALE GENOMIC DNA]</scope>
</reference>
<dbReference type="AlphaFoldDB" id="A0ABC8S2I7"/>
<protein>
    <submittedName>
        <fullName evidence="2">Uncharacterized protein</fullName>
    </submittedName>
</protein>
<keyword evidence="3" id="KW-1185">Reference proteome</keyword>
<name>A0ABC8S2I7_9AQUA</name>
<feature type="region of interest" description="Disordered" evidence="1">
    <location>
        <begin position="1"/>
        <end position="38"/>
    </location>
</feature>
<gene>
    <name evidence="2" type="ORF">ILEXP_LOCUS19190</name>
</gene>
<organism evidence="2 3">
    <name type="scientific">Ilex paraguariensis</name>
    <name type="common">yerba mate</name>
    <dbReference type="NCBI Taxonomy" id="185542"/>
    <lineage>
        <taxon>Eukaryota</taxon>
        <taxon>Viridiplantae</taxon>
        <taxon>Streptophyta</taxon>
        <taxon>Embryophyta</taxon>
        <taxon>Tracheophyta</taxon>
        <taxon>Spermatophyta</taxon>
        <taxon>Magnoliopsida</taxon>
        <taxon>eudicotyledons</taxon>
        <taxon>Gunneridae</taxon>
        <taxon>Pentapetalae</taxon>
        <taxon>asterids</taxon>
        <taxon>campanulids</taxon>
        <taxon>Aquifoliales</taxon>
        <taxon>Aquifoliaceae</taxon>
        <taxon>Ilex</taxon>
    </lineage>
</organism>
<comment type="caution">
    <text evidence="2">The sequence shown here is derived from an EMBL/GenBank/DDBJ whole genome shotgun (WGS) entry which is preliminary data.</text>
</comment>
<dbReference type="Proteomes" id="UP001642360">
    <property type="component" value="Unassembled WGS sequence"/>
</dbReference>